<dbReference type="PATRIC" id="fig|315405.11.peg.642"/>
<dbReference type="GO" id="GO:0051287">
    <property type="term" value="F:NAD binding"/>
    <property type="evidence" value="ECO:0007669"/>
    <property type="project" value="InterPro"/>
</dbReference>
<dbReference type="InterPro" id="IPR029753">
    <property type="entry name" value="D-isomer_DH_CS"/>
</dbReference>
<evidence type="ECO:0000259" key="13">
    <source>
        <dbReference type="PROSITE" id="PS51671"/>
    </source>
</evidence>
<dbReference type="InterPro" id="IPR002912">
    <property type="entry name" value="ACT_dom"/>
</dbReference>
<evidence type="ECO:0000313" key="15">
    <source>
        <dbReference type="EMBL" id="KXU07061.1"/>
    </source>
</evidence>
<protein>
    <recommendedName>
        <fullName evidence="6">D-3-phosphoglycerate dehydrogenase</fullName>
        <ecNumber evidence="4">1.1.1.399</ecNumber>
        <ecNumber evidence="5">1.1.1.95</ecNumber>
    </recommendedName>
    <alternativeName>
        <fullName evidence="9">2-oxoglutarate reductase</fullName>
    </alternativeName>
</protein>
<evidence type="ECO:0000256" key="7">
    <source>
        <dbReference type="ARBA" id="ARBA00023002"/>
    </source>
</evidence>
<dbReference type="Proteomes" id="UP000070198">
    <property type="component" value="Unassembled WGS sequence"/>
</dbReference>
<comment type="catalytic activity">
    <reaction evidence="11">
        <text>(2R)-3-phosphoglycerate + NAD(+) = 3-phosphooxypyruvate + NADH + H(+)</text>
        <dbReference type="Rhea" id="RHEA:12641"/>
        <dbReference type="ChEBI" id="CHEBI:15378"/>
        <dbReference type="ChEBI" id="CHEBI:18110"/>
        <dbReference type="ChEBI" id="CHEBI:57540"/>
        <dbReference type="ChEBI" id="CHEBI:57945"/>
        <dbReference type="ChEBI" id="CHEBI:58272"/>
        <dbReference type="EC" id="1.1.1.95"/>
    </reaction>
</comment>
<keyword evidence="7 12" id="KW-0560">Oxidoreductase</keyword>
<comment type="caution">
    <text evidence="15">The sequence shown here is derived from an EMBL/GenBank/DDBJ whole genome shotgun (WGS) entry which is preliminary data.</text>
</comment>
<dbReference type="Proteomes" id="UP000071927">
    <property type="component" value="Unassembled WGS sequence"/>
</dbReference>
<comment type="function">
    <text evidence="1">Catalyzes the reversible oxidation of 3-phospho-D-glycerate to 3-phosphonooxypyruvate, the first step of the phosphorylated L-serine biosynthesis pathway. Also catalyzes the reversible oxidation of 2-hydroxyglutarate to 2-oxoglutarate.</text>
</comment>
<dbReference type="SUPFAM" id="SSF55021">
    <property type="entry name" value="ACT-like"/>
    <property type="match status" value="1"/>
</dbReference>
<dbReference type="PROSITE" id="PS00671">
    <property type="entry name" value="D_2_HYDROXYACID_DH_3"/>
    <property type="match status" value="1"/>
</dbReference>
<comment type="catalytic activity">
    <reaction evidence="10">
        <text>(R)-2-hydroxyglutarate + NAD(+) = 2-oxoglutarate + NADH + H(+)</text>
        <dbReference type="Rhea" id="RHEA:49612"/>
        <dbReference type="ChEBI" id="CHEBI:15378"/>
        <dbReference type="ChEBI" id="CHEBI:15801"/>
        <dbReference type="ChEBI" id="CHEBI:16810"/>
        <dbReference type="ChEBI" id="CHEBI:57540"/>
        <dbReference type="ChEBI" id="CHEBI:57945"/>
        <dbReference type="EC" id="1.1.1.399"/>
    </reaction>
</comment>
<dbReference type="RefSeq" id="WP_061458336.1">
    <property type="nucleotide sequence ID" value="NZ_CP113954.2"/>
</dbReference>
<dbReference type="EC" id="1.1.1.399" evidence="4"/>
<accession>A0A139QXJ6</accession>
<reference evidence="16 17" key="1">
    <citation type="submission" date="2016-01" db="EMBL/GenBank/DDBJ databases">
        <title>Highly variable Streptococcus oralis are common among viridans streptococci isolated from primates.</title>
        <authorList>
            <person name="Denapaite D."/>
            <person name="Rieger M."/>
            <person name="Koendgen S."/>
            <person name="Brueckner R."/>
            <person name="Ochigava I."/>
            <person name="Kappeler P."/>
            <person name="Maetz-Rensing K."/>
            <person name="Leendertz F."/>
            <person name="Hakenbeck R."/>
        </authorList>
    </citation>
    <scope>NUCLEOTIDE SEQUENCE [LARGE SCALE GENOMIC DNA]</scope>
    <source>
        <strain evidence="14 16">DD02</strain>
        <strain evidence="15 17">DD03</strain>
    </source>
</reference>
<evidence type="ECO:0000256" key="8">
    <source>
        <dbReference type="ARBA" id="ARBA00023027"/>
    </source>
</evidence>
<proteinExistence type="inferred from homology"/>
<dbReference type="PANTHER" id="PTHR42938:SF47">
    <property type="entry name" value="HYDROXYPYRUVATE REDUCTASE"/>
    <property type="match status" value="1"/>
</dbReference>
<dbReference type="SUPFAM" id="SSF52283">
    <property type="entry name" value="Formate/glycerate dehydrogenase catalytic domain-like"/>
    <property type="match status" value="1"/>
</dbReference>
<evidence type="ECO:0000256" key="3">
    <source>
        <dbReference type="ARBA" id="ARBA00005854"/>
    </source>
</evidence>
<dbReference type="UniPathway" id="UPA00135">
    <property type="reaction ID" value="UER00196"/>
</dbReference>
<evidence type="ECO:0000256" key="5">
    <source>
        <dbReference type="ARBA" id="ARBA00013143"/>
    </source>
</evidence>
<evidence type="ECO:0000313" key="16">
    <source>
        <dbReference type="Proteomes" id="UP000070198"/>
    </source>
</evidence>
<dbReference type="InterPro" id="IPR006140">
    <property type="entry name" value="D-isomer_DH_NAD-bd"/>
</dbReference>
<dbReference type="PANTHER" id="PTHR42938">
    <property type="entry name" value="FORMATE DEHYDROGENASE 1"/>
    <property type="match status" value="1"/>
</dbReference>
<comment type="similarity">
    <text evidence="3 12">Belongs to the D-isomer specific 2-hydroxyacid dehydrogenase family.</text>
</comment>
<dbReference type="GO" id="GO:0004617">
    <property type="term" value="F:phosphoglycerate dehydrogenase activity"/>
    <property type="evidence" value="ECO:0007669"/>
    <property type="project" value="UniProtKB-EC"/>
</dbReference>
<feature type="domain" description="ACT" evidence="13">
    <location>
        <begin position="318"/>
        <end position="391"/>
    </location>
</feature>
<dbReference type="AlphaFoldDB" id="A0A139QXJ6"/>
<dbReference type="InterPro" id="IPR006139">
    <property type="entry name" value="D-isomer_2_OHA_DH_cat_dom"/>
</dbReference>
<dbReference type="Gene3D" id="3.30.70.260">
    <property type="match status" value="1"/>
</dbReference>
<sequence>MVYSVKTFNNINQVGLKELGNHFQIDGELAENPDAYILRSQNLHGTVFPENLKAIARAGAGTNNIPIDEATAAGIVVFNTPGANANAVKEAVLASILMSARDYIAANAWVNTLSGDDVPKQVEAGKKQFAGNEISGKTLGVIGLGAIGGRIANYAQRLGMNVLGYDPYVSIETAWNISHHVKRVADVKEIFANSDYITVHVPLTDETRNTFDSEAFGLMQKGTVVINFARGELVDNAALFEAIEAGVVKRYITDFGTEELLNKDKITVFPHVGGSTAEAELNCAIMAGKTIRQFMETGEITNSVNFPNVHQALTAPYRITLINKNVPNIVAKISTAVSDLGINIDNIINRSKGDYAYTLLDLDETDKAKIDHLVANFEASDNIVRVRLITKK</sequence>
<evidence type="ECO:0000256" key="12">
    <source>
        <dbReference type="RuleBase" id="RU003719"/>
    </source>
</evidence>
<dbReference type="Pfam" id="PF02826">
    <property type="entry name" value="2-Hacid_dh_C"/>
    <property type="match status" value="1"/>
</dbReference>
<dbReference type="Gene3D" id="3.40.50.720">
    <property type="entry name" value="NAD(P)-binding Rossmann-like Domain"/>
    <property type="match status" value="2"/>
</dbReference>
<dbReference type="EMBL" id="LQXV01000228">
    <property type="protein sequence ID" value="KXU07061.1"/>
    <property type="molecule type" value="Genomic_DNA"/>
</dbReference>
<evidence type="ECO:0000313" key="14">
    <source>
        <dbReference type="EMBL" id="KXT72189.1"/>
    </source>
</evidence>
<dbReference type="CDD" id="cd12174">
    <property type="entry name" value="PGDH_like_3"/>
    <property type="match status" value="1"/>
</dbReference>
<organism evidence="15 17">
    <name type="scientific">Streptococcus gallolyticus</name>
    <dbReference type="NCBI Taxonomy" id="315405"/>
    <lineage>
        <taxon>Bacteria</taxon>
        <taxon>Bacillati</taxon>
        <taxon>Bacillota</taxon>
        <taxon>Bacilli</taxon>
        <taxon>Lactobacillales</taxon>
        <taxon>Streptococcaceae</taxon>
        <taxon>Streptococcus</taxon>
    </lineage>
</organism>
<evidence type="ECO:0000256" key="11">
    <source>
        <dbReference type="ARBA" id="ARBA00048731"/>
    </source>
</evidence>
<comment type="pathway">
    <text evidence="2">Amino-acid biosynthesis; L-serine biosynthesis; L-serine from 3-phospho-D-glycerate: step 1/3.</text>
</comment>
<evidence type="ECO:0000256" key="1">
    <source>
        <dbReference type="ARBA" id="ARBA00003800"/>
    </source>
</evidence>
<dbReference type="InterPro" id="IPR045865">
    <property type="entry name" value="ACT-like_dom_sf"/>
</dbReference>
<dbReference type="InterPro" id="IPR036291">
    <property type="entry name" value="NAD(P)-bd_dom_sf"/>
</dbReference>
<evidence type="ECO:0000256" key="2">
    <source>
        <dbReference type="ARBA" id="ARBA00005216"/>
    </source>
</evidence>
<dbReference type="InterPro" id="IPR029752">
    <property type="entry name" value="D-isomer_DH_CS1"/>
</dbReference>
<dbReference type="EMBL" id="LQOF01000072">
    <property type="protein sequence ID" value="KXT72189.1"/>
    <property type="molecule type" value="Genomic_DNA"/>
</dbReference>
<evidence type="ECO:0000256" key="6">
    <source>
        <dbReference type="ARBA" id="ARBA00021582"/>
    </source>
</evidence>
<dbReference type="SUPFAM" id="SSF51735">
    <property type="entry name" value="NAD(P)-binding Rossmann-fold domains"/>
    <property type="match status" value="1"/>
</dbReference>
<gene>
    <name evidence="14" type="ORF">SGADD02_00566</name>
    <name evidence="15" type="ORF">SGADD03_01235</name>
</gene>
<evidence type="ECO:0000256" key="4">
    <source>
        <dbReference type="ARBA" id="ARBA00013001"/>
    </source>
</evidence>
<keyword evidence="8" id="KW-0520">NAD</keyword>
<dbReference type="Pfam" id="PF00389">
    <property type="entry name" value="2-Hacid_dh"/>
    <property type="match status" value="1"/>
</dbReference>
<dbReference type="EC" id="1.1.1.95" evidence="5"/>
<dbReference type="PROSITE" id="PS51671">
    <property type="entry name" value="ACT"/>
    <property type="match status" value="1"/>
</dbReference>
<name>A0A139QXJ6_9STRE</name>
<evidence type="ECO:0000256" key="10">
    <source>
        <dbReference type="ARBA" id="ARBA00048126"/>
    </source>
</evidence>
<evidence type="ECO:0000256" key="9">
    <source>
        <dbReference type="ARBA" id="ARBA00030455"/>
    </source>
</evidence>
<dbReference type="PROSITE" id="PS00065">
    <property type="entry name" value="D_2_HYDROXYACID_DH_1"/>
    <property type="match status" value="1"/>
</dbReference>
<evidence type="ECO:0000313" key="17">
    <source>
        <dbReference type="Proteomes" id="UP000071927"/>
    </source>
</evidence>